<gene>
    <name evidence="1" type="ORF">ACFSUB_00235</name>
</gene>
<proteinExistence type="predicted"/>
<organism evidence="1 2">
    <name type="scientific">Salibacterium lacus</name>
    <dbReference type="NCBI Taxonomy" id="1898109"/>
    <lineage>
        <taxon>Bacteria</taxon>
        <taxon>Bacillati</taxon>
        <taxon>Bacillota</taxon>
        <taxon>Bacilli</taxon>
        <taxon>Bacillales</taxon>
        <taxon>Bacillaceae</taxon>
    </lineage>
</organism>
<accession>A0ABW5SW46</accession>
<reference evidence="2" key="1">
    <citation type="journal article" date="2019" name="Int. J. Syst. Evol. Microbiol.">
        <title>The Global Catalogue of Microorganisms (GCM) 10K type strain sequencing project: providing services to taxonomists for standard genome sequencing and annotation.</title>
        <authorList>
            <consortium name="The Broad Institute Genomics Platform"/>
            <consortium name="The Broad Institute Genome Sequencing Center for Infectious Disease"/>
            <person name="Wu L."/>
            <person name="Ma J."/>
        </authorList>
    </citation>
    <scope>NUCLEOTIDE SEQUENCE [LARGE SCALE GENOMIC DNA]</scope>
    <source>
        <strain evidence="2">KCTC 33792</strain>
    </source>
</reference>
<comment type="caution">
    <text evidence="1">The sequence shown here is derived from an EMBL/GenBank/DDBJ whole genome shotgun (WGS) entry which is preliminary data.</text>
</comment>
<evidence type="ECO:0000313" key="1">
    <source>
        <dbReference type="EMBL" id="MFD2703893.1"/>
    </source>
</evidence>
<protein>
    <submittedName>
        <fullName evidence="1">Uncharacterized protein</fullName>
    </submittedName>
</protein>
<dbReference type="EMBL" id="JBHUML010000001">
    <property type="protein sequence ID" value="MFD2703893.1"/>
    <property type="molecule type" value="Genomic_DNA"/>
</dbReference>
<evidence type="ECO:0000313" key="2">
    <source>
        <dbReference type="Proteomes" id="UP001597520"/>
    </source>
</evidence>
<keyword evidence="2" id="KW-1185">Reference proteome</keyword>
<sequence>MKKGTVSKRYSPFSVSWMGAKIIPLQHMPVRPVTGAWTLPPGNKQVVSTHYELRDTTLLKSEVSGFRQTSMDTMHVAGRCSVYSEPYLPGTTTTGSKRMTDFFTKHFRSIAEVCVV</sequence>
<dbReference type="RefSeq" id="WP_380711197.1">
    <property type="nucleotide sequence ID" value="NZ_JBHUML010000001.1"/>
</dbReference>
<dbReference type="Proteomes" id="UP001597520">
    <property type="component" value="Unassembled WGS sequence"/>
</dbReference>
<name>A0ABW5SW46_9BACI</name>